<evidence type="ECO:0000256" key="4">
    <source>
        <dbReference type="ARBA" id="ARBA00022989"/>
    </source>
</evidence>
<comment type="subcellular location">
    <subcellularLocation>
        <location evidence="1">Cell membrane</location>
        <topology evidence="1">Multi-pass membrane protein</topology>
    </subcellularLocation>
</comment>
<sequence length="124" mass="13728">MSVAKKLASQTAVYGVSSIVGRVLTYLLVPVYTAYFAAAEYGIVTALYAYVSFLNVVFTYGMETTFFRFANQRGADRRELYSRVLSLMLVSSVVLTTLLVLLAEPLWACWTFRPGTSGMPSGWP</sequence>
<keyword evidence="3 6" id="KW-0812">Transmembrane</keyword>
<accession>A0ABW2U487</accession>
<dbReference type="PANTHER" id="PTHR30250:SF11">
    <property type="entry name" value="O-ANTIGEN TRANSPORTER-RELATED"/>
    <property type="match status" value="1"/>
</dbReference>
<dbReference type="RefSeq" id="WP_380200871.1">
    <property type="nucleotide sequence ID" value="NZ_JBHTEK010000001.1"/>
</dbReference>
<keyword evidence="4 6" id="KW-1133">Transmembrane helix</keyword>
<dbReference type="Pfam" id="PF01943">
    <property type="entry name" value="Polysacc_synt"/>
    <property type="match status" value="1"/>
</dbReference>
<dbReference type="InterPro" id="IPR050833">
    <property type="entry name" value="Poly_Biosynth_Transport"/>
</dbReference>
<evidence type="ECO:0000313" key="7">
    <source>
        <dbReference type="EMBL" id="MFC7666836.1"/>
    </source>
</evidence>
<evidence type="ECO:0000256" key="6">
    <source>
        <dbReference type="SAM" id="Phobius"/>
    </source>
</evidence>
<keyword evidence="5 6" id="KW-0472">Membrane</keyword>
<feature type="transmembrane region" description="Helical" evidence="6">
    <location>
        <begin position="41"/>
        <end position="60"/>
    </location>
</feature>
<protein>
    <submittedName>
        <fullName evidence="7">Lipopolysaccharide biosynthesis protein</fullName>
    </submittedName>
</protein>
<dbReference type="Proteomes" id="UP001596513">
    <property type="component" value="Unassembled WGS sequence"/>
</dbReference>
<evidence type="ECO:0000256" key="3">
    <source>
        <dbReference type="ARBA" id="ARBA00022692"/>
    </source>
</evidence>
<name>A0ABW2U487_9BACT</name>
<evidence type="ECO:0000256" key="1">
    <source>
        <dbReference type="ARBA" id="ARBA00004651"/>
    </source>
</evidence>
<evidence type="ECO:0000256" key="2">
    <source>
        <dbReference type="ARBA" id="ARBA00022475"/>
    </source>
</evidence>
<gene>
    <name evidence="7" type="ORF">ACFQT0_04945</name>
</gene>
<dbReference type="PANTHER" id="PTHR30250">
    <property type="entry name" value="PST FAMILY PREDICTED COLANIC ACID TRANSPORTER"/>
    <property type="match status" value="1"/>
</dbReference>
<evidence type="ECO:0000313" key="8">
    <source>
        <dbReference type="Proteomes" id="UP001596513"/>
    </source>
</evidence>
<dbReference type="EMBL" id="JBHTEK010000001">
    <property type="protein sequence ID" value="MFC7666836.1"/>
    <property type="molecule type" value="Genomic_DNA"/>
</dbReference>
<keyword evidence="8" id="KW-1185">Reference proteome</keyword>
<comment type="caution">
    <text evidence="7">The sequence shown here is derived from an EMBL/GenBank/DDBJ whole genome shotgun (WGS) entry which is preliminary data.</text>
</comment>
<proteinExistence type="predicted"/>
<organism evidence="7 8">
    <name type="scientific">Hymenobacter humi</name>
    <dbReference type="NCBI Taxonomy" id="1411620"/>
    <lineage>
        <taxon>Bacteria</taxon>
        <taxon>Pseudomonadati</taxon>
        <taxon>Bacteroidota</taxon>
        <taxon>Cytophagia</taxon>
        <taxon>Cytophagales</taxon>
        <taxon>Hymenobacteraceae</taxon>
        <taxon>Hymenobacter</taxon>
    </lineage>
</organism>
<dbReference type="InterPro" id="IPR002797">
    <property type="entry name" value="Polysacc_synth"/>
</dbReference>
<evidence type="ECO:0000256" key="5">
    <source>
        <dbReference type="ARBA" id="ARBA00023136"/>
    </source>
</evidence>
<reference evidence="8" key="1">
    <citation type="journal article" date="2019" name="Int. J. Syst. Evol. Microbiol.">
        <title>The Global Catalogue of Microorganisms (GCM) 10K type strain sequencing project: providing services to taxonomists for standard genome sequencing and annotation.</title>
        <authorList>
            <consortium name="The Broad Institute Genomics Platform"/>
            <consortium name="The Broad Institute Genome Sequencing Center for Infectious Disease"/>
            <person name="Wu L."/>
            <person name="Ma J."/>
        </authorList>
    </citation>
    <scope>NUCLEOTIDE SEQUENCE [LARGE SCALE GENOMIC DNA]</scope>
    <source>
        <strain evidence="8">JCM 19635</strain>
    </source>
</reference>
<feature type="transmembrane region" description="Helical" evidence="6">
    <location>
        <begin position="80"/>
        <end position="103"/>
    </location>
</feature>
<feature type="transmembrane region" description="Helical" evidence="6">
    <location>
        <begin position="12"/>
        <end position="35"/>
    </location>
</feature>
<keyword evidence="2" id="KW-1003">Cell membrane</keyword>